<evidence type="ECO:0000256" key="1">
    <source>
        <dbReference type="ARBA" id="ARBA00022853"/>
    </source>
</evidence>
<protein>
    <submittedName>
        <fullName evidence="2">Inhibitor of growth protein 4</fullName>
    </submittedName>
</protein>
<sequence length="143" mass="15758">MRVSGGREKNRGREIWLRVTSDEVAARYEIPNKKQPKKGFKNVVCGTEKKSPVSIVSNPINSTKSVASAALENASLTGLLVSAGAVHSNEISDMPVDPNEPTYCLCNQVSYGEMIGYDNPDVSLQIQFNNFISMYNLLTQKFI</sequence>
<reference evidence="2" key="1">
    <citation type="submission" date="2018-04" db="EMBL/GenBank/DDBJ databases">
        <title>Transcriptome of Schizaphis graminum biotype I.</title>
        <authorList>
            <person name="Scully E.D."/>
            <person name="Geib S.M."/>
            <person name="Palmer N.A."/>
            <person name="Koch K."/>
            <person name="Bradshaw J."/>
            <person name="Heng-Moss T."/>
            <person name="Sarath G."/>
        </authorList>
    </citation>
    <scope>NUCLEOTIDE SEQUENCE</scope>
</reference>
<dbReference type="InterPro" id="IPR013083">
    <property type="entry name" value="Znf_RING/FYVE/PHD"/>
</dbReference>
<evidence type="ECO:0000313" key="2">
    <source>
        <dbReference type="EMBL" id="MBY26214.1"/>
    </source>
</evidence>
<dbReference type="Gene3D" id="3.30.40.10">
    <property type="entry name" value="Zinc/RING finger domain, C3HC4 (zinc finger)"/>
    <property type="match status" value="1"/>
</dbReference>
<name>A0A2S2P9Y6_SCHGA</name>
<dbReference type="PANTHER" id="PTHR10333:SF42">
    <property type="entry name" value="INHIBITOR OF GROWTH PROTEIN 5"/>
    <property type="match status" value="1"/>
</dbReference>
<dbReference type="GO" id="GO:0005634">
    <property type="term" value="C:nucleus"/>
    <property type="evidence" value="ECO:0007669"/>
    <property type="project" value="TreeGrafter"/>
</dbReference>
<dbReference type="GO" id="GO:0006355">
    <property type="term" value="P:regulation of DNA-templated transcription"/>
    <property type="evidence" value="ECO:0007669"/>
    <property type="project" value="TreeGrafter"/>
</dbReference>
<organism evidence="2">
    <name type="scientific">Schizaphis graminum</name>
    <name type="common">Green bug aphid</name>
    <dbReference type="NCBI Taxonomy" id="13262"/>
    <lineage>
        <taxon>Eukaryota</taxon>
        <taxon>Metazoa</taxon>
        <taxon>Ecdysozoa</taxon>
        <taxon>Arthropoda</taxon>
        <taxon>Hexapoda</taxon>
        <taxon>Insecta</taxon>
        <taxon>Pterygota</taxon>
        <taxon>Neoptera</taxon>
        <taxon>Paraneoptera</taxon>
        <taxon>Hemiptera</taxon>
        <taxon>Sternorrhyncha</taxon>
        <taxon>Aphidomorpha</taxon>
        <taxon>Aphidoidea</taxon>
        <taxon>Aphididae</taxon>
        <taxon>Aphidini</taxon>
        <taxon>Schizaphis</taxon>
    </lineage>
</organism>
<dbReference type="EMBL" id="GGMR01013595">
    <property type="protein sequence ID" value="MBY26214.1"/>
    <property type="molecule type" value="Transcribed_RNA"/>
</dbReference>
<dbReference type="AlphaFoldDB" id="A0A2S2P9Y6"/>
<dbReference type="PANTHER" id="PTHR10333">
    <property type="entry name" value="INHIBITOR OF GROWTH PROTEIN"/>
    <property type="match status" value="1"/>
</dbReference>
<accession>A0A2S2P9Y6</accession>
<keyword evidence="1" id="KW-0156">Chromatin regulator</keyword>
<gene>
    <name evidence="2" type="primary">ING4_2</name>
    <name evidence="2" type="ORF">g.31279</name>
</gene>
<proteinExistence type="predicted"/>
<dbReference type="InterPro" id="IPR028651">
    <property type="entry name" value="ING_fam"/>
</dbReference>
<dbReference type="GO" id="GO:0006325">
    <property type="term" value="P:chromatin organization"/>
    <property type="evidence" value="ECO:0007669"/>
    <property type="project" value="UniProtKB-KW"/>
</dbReference>